<gene>
    <name evidence="2" type="ORF">HA254_04705</name>
</gene>
<evidence type="ECO:0008006" key="4">
    <source>
        <dbReference type="Google" id="ProtNLM"/>
    </source>
</evidence>
<feature type="compositionally biased region" description="Basic residues" evidence="1">
    <location>
        <begin position="127"/>
        <end position="145"/>
    </location>
</feature>
<dbReference type="AlphaFoldDB" id="A0A7J4IYL6"/>
<comment type="caution">
    <text evidence="2">The sequence shown here is derived from an EMBL/GenBank/DDBJ whole genome shotgun (WGS) entry which is preliminary data.</text>
</comment>
<evidence type="ECO:0000313" key="3">
    <source>
        <dbReference type="Proteomes" id="UP000565078"/>
    </source>
</evidence>
<dbReference type="Proteomes" id="UP000565078">
    <property type="component" value="Unassembled WGS sequence"/>
</dbReference>
<name>A0A7J4IYL6_9ARCH</name>
<accession>A0A7J4IYL6</accession>
<evidence type="ECO:0000256" key="1">
    <source>
        <dbReference type="SAM" id="MobiDB-lite"/>
    </source>
</evidence>
<reference evidence="3" key="1">
    <citation type="journal article" date="2020" name="bioRxiv">
        <title>A rank-normalized archaeal taxonomy based on genome phylogeny resolves widespread incomplete and uneven classifications.</title>
        <authorList>
            <person name="Rinke C."/>
            <person name="Chuvochina M."/>
            <person name="Mussig A.J."/>
            <person name="Chaumeil P.-A."/>
            <person name="Waite D.W."/>
            <person name="Whitman W.B."/>
            <person name="Parks D.H."/>
            <person name="Hugenholtz P."/>
        </authorList>
    </citation>
    <scope>NUCLEOTIDE SEQUENCE [LARGE SCALE GENOMIC DNA]</scope>
</reference>
<protein>
    <recommendedName>
        <fullName evidence="4">Phosphotyrosine protein phosphatase I domain-containing protein</fullName>
    </recommendedName>
</protein>
<evidence type="ECO:0000313" key="2">
    <source>
        <dbReference type="EMBL" id="HIH09940.1"/>
    </source>
</evidence>
<organism evidence="2 3">
    <name type="scientific">Candidatus Iainarchaeum sp</name>
    <dbReference type="NCBI Taxonomy" id="3101447"/>
    <lineage>
        <taxon>Archaea</taxon>
        <taxon>Candidatus Iainarchaeota</taxon>
        <taxon>Candidatus Iainarchaeia</taxon>
        <taxon>Candidatus Iainarchaeales</taxon>
        <taxon>Candidatus Iainarchaeaceae</taxon>
        <taxon>Candidatus Iainarchaeum</taxon>
    </lineage>
</organism>
<dbReference type="EMBL" id="DUGC01000071">
    <property type="protein sequence ID" value="HIH09940.1"/>
    <property type="molecule type" value="Genomic_DNA"/>
</dbReference>
<proteinExistence type="predicted"/>
<sequence length="145" mass="17206">MQRLFFVCEKAEHASPNMMIAFTEYLQQKNLRREFNVSCLGTAKNDLKAKVSPDDIVVSIPQLKGIVERAFAEKQIEPKMLLFVPFFRIPKSTELEIFRREFSEDNLIKWGDALLEKIRGFRIPQMPRKKPRSLKRQMRRIRRLP</sequence>
<feature type="region of interest" description="Disordered" evidence="1">
    <location>
        <begin position="126"/>
        <end position="145"/>
    </location>
</feature>